<feature type="region of interest" description="Disordered" evidence="1">
    <location>
        <begin position="142"/>
        <end position="163"/>
    </location>
</feature>
<name>A0A1I0H7C4_9GAMM</name>
<evidence type="ECO:0000313" key="2">
    <source>
        <dbReference type="EMBL" id="SET79541.1"/>
    </source>
</evidence>
<organism evidence="2 3">
    <name type="scientific">Marinobacter segnicrescens</name>
    <dbReference type="NCBI Taxonomy" id="430453"/>
    <lineage>
        <taxon>Bacteria</taxon>
        <taxon>Pseudomonadati</taxon>
        <taxon>Pseudomonadota</taxon>
        <taxon>Gammaproteobacteria</taxon>
        <taxon>Pseudomonadales</taxon>
        <taxon>Marinobacteraceae</taxon>
        <taxon>Marinobacter</taxon>
    </lineage>
</organism>
<evidence type="ECO:0000313" key="3">
    <source>
        <dbReference type="Proteomes" id="UP000198762"/>
    </source>
</evidence>
<dbReference type="OrthoDB" id="6464700at2"/>
<accession>A0A1I0H7C4</accession>
<proteinExistence type="predicted"/>
<sequence length="178" mass="19840">MATRKTAAKKKPAQKKTNPVGRPTKYEPRFAQMLIDHFDVEPGFYSDVQQRDGTTKKVYKANVFPTIAGFCRKIGITKKTLHNWAHETKEDGSLLRPEFLHAYEMAKETQEEMLTTNGLMGSYQGNFAALVAKNLLDWRDKSSSEISGPGGTPIQQSTKLDLSPEAAAAISKSLEDKF</sequence>
<evidence type="ECO:0000256" key="1">
    <source>
        <dbReference type="SAM" id="MobiDB-lite"/>
    </source>
</evidence>
<feature type="region of interest" description="Disordered" evidence="1">
    <location>
        <begin position="1"/>
        <end position="25"/>
    </location>
</feature>
<keyword evidence="3" id="KW-1185">Reference proteome</keyword>
<dbReference type="Proteomes" id="UP000198762">
    <property type="component" value="Unassembled WGS sequence"/>
</dbReference>
<protein>
    <submittedName>
        <fullName evidence="2">DNA-packaging protein gp3</fullName>
    </submittedName>
</protein>
<dbReference type="Gene3D" id="1.10.132.80">
    <property type="match status" value="1"/>
</dbReference>
<dbReference type="STRING" id="430453.SAMN04487962_1254"/>
<dbReference type="RefSeq" id="WP_091854369.1">
    <property type="nucleotide sequence ID" value="NZ_FOHZ01000025.1"/>
</dbReference>
<reference evidence="3" key="1">
    <citation type="submission" date="2016-10" db="EMBL/GenBank/DDBJ databases">
        <authorList>
            <person name="Varghese N."/>
            <person name="Submissions S."/>
        </authorList>
    </citation>
    <scope>NUCLEOTIDE SEQUENCE [LARGE SCALE GENOMIC DNA]</scope>
    <source>
        <strain evidence="3">CGMCC 1.6489</strain>
    </source>
</reference>
<feature type="compositionally biased region" description="Basic residues" evidence="1">
    <location>
        <begin position="1"/>
        <end position="14"/>
    </location>
</feature>
<dbReference type="AlphaFoldDB" id="A0A1I0H7C4"/>
<dbReference type="EMBL" id="FOHZ01000025">
    <property type="protein sequence ID" value="SET79541.1"/>
    <property type="molecule type" value="Genomic_DNA"/>
</dbReference>
<gene>
    <name evidence="2" type="ORF">SAMN04487962_1254</name>
</gene>